<organism evidence="10 11">
    <name type="scientific">Helianthus annuus</name>
    <name type="common">Common sunflower</name>
    <dbReference type="NCBI Taxonomy" id="4232"/>
    <lineage>
        <taxon>Eukaryota</taxon>
        <taxon>Viridiplantae</taxon>
        <taxon>Streptophyta</taxon>
        <taxon>Embryophyta</taxon>
        <taxon>Tracheophyta</taxon>
        <taxon>Spermatophyta</taxon>
        <taxon>Magnoliopsida</taxon>
        <taxon>eudicotyledons</taxon>
        <taxon>Gunneridae</taxon>
        <taxon>Pentapetalae</taxon>
        <taxon>asterids</taxon>
        <taxon>campanulids</taxon>
        <taxon>Asterales</taxon>
        <taxon>Asteraceae</taxon>
        <taxon>Asteroideae</taxon>
        <taxon>Heliantheae alliance</taxon>
        <taxon>Heliantheae</taxon>
        <taxon>Helianthus</taxon>
    </lineage>
</organism>
<evidence type="ECO:0000313" key="11">
    <source>
        <dbReference type="Proteomes" id="UP000215914"/>
    </source>
</evidence>
<reference evidence="10" key="2">
    <citation type="submission" date="2017-02" db="EMBL/GenBank/DDBJ databases">
        <title>Sunflower complete genome.</title>
        <authorList>
            <person name="Langlade N."/>
            <person name="Munos S."/>
        </authorList>
    </citation>
    <scope>NUCLEOTIDE SEQUENCE [LARGE SCALE GENOMIC DNA]</scope>
    <source>
        <tissue evidence="10">Leaves</tissue>
    </source>
</reference>
<gene>
    <name evidence="10" type="ORF">HannXRQ_Chr10g0312441</name>
    <name evidence="9" type="ORF">HanXRQr2_Chr10g0459031</name>
</gene>
<evidence type="ECO:0000256" key="2">
    <source>
        <dbReference type="ARBA" id="ARBA00004236"/>
    </source>
</evidence>
<protein>
    <recommendedName>
        <fullName evidence="12">Protein BIG GRAIN 1-like B</fullName>
    </recommendedName>
</protein>
<dbReference type="GO" id="GO:0005886">
    <property type="term" value="C:plasma membrane"/>
    <property type="evidence" value="ECO:0007669"/>
    <property type="project" value="UniProtKB-SubCell"/>
</dbReference>
<dbReference type="OrthoDB" id="680041at2759"/>
<name>A0A251TNI9_HELAN</name>
<dbReference type="OMA" id="QSNCFRE"/>
<evidence type="ECO:0000256" key="7">
    <source>
        <dbReference type="ARBA" id="ARBA00023294"/>
    </source>
</evidence>
<evidence type="ECO:0000313" key="9">
    <source>
        <dbReference type="EMBL" id="KAF5787990.1"/>
    </source>
</evidence>
<evidence type="ECO:0000256" key="6">
    <source>
        <dbReference type="ARBA" id="ARBA00023136"/>
    </source>
</evidence>
<feature type="region of interest" description="Disordered" evidence="8">
    <location>
        <begin position="88"/>
        <end position="146"/>
    </location>
</feature>
<evidence type="ECO:0000256" key="8">
    <source>
        <dbReference type="SAM" id="MobiDB-lite"/>
    </source>
</evidence>
<reference evidence="9 11" key="1">
    <citation type="journal article" date="2017" name="Nature">
        <title>The sunflower genome provides insights into oil metabolism, flowering and Asterid evolution.</title>
        <authorList>
            <person name="Badouin H."/>
            <person name="Gouzy J."/>
            <person name="Grassa C.J."/>
            <person name="Murat F."/>
            <person name="Staton S.E."/>
            <person name="Cottret L."/>
            <person name="Lelandais-Briere C."/>
            <person name="Owens G.L."/>
            <person name="Carrere S."/>
            <person name="Mayjonade B."/>
            <person name="Legrand L."/>
            <person name="Gill N."/>
            <person name="Kane N.C."/>
            <person name="Bowers J.E."/>
            <person name="Hubner S."/>
            <person name="Bellec A."/>
            <person name="Berard A."/>
            <person name="Berges H."/>
            <person name="Blanchet N."/>
            <person name="Boniface M.C."/>
            <person name="Brunel D."/>
            <person name="Catrice O."/>
            <person name="Chaidir N."/>
            <person name="Claudel C."/>
            <person name="Donnadieu C."/>
            <person name="Faraut T."/>
            <person name="Fievet G."/>
            <person name="Helmstetter N."/>
            <person name="King M."/>
            <person name="Knapp S.J."/>
            <person name="Lai Z."/>
            <person name="Le Paslier M.C."/>
            <person name="Lippi Y."/>
            <person name="Lorenzon L."/>
            <person name="Mandel J.R."/>
            <person name="Marage G."/>
            <person name="Marchand G."/>
            <person name="Marquand E."/>
            <person name="Bret-Mestries E."/>
            <person name="Morien E."/>
            <person name="Nambeesan S."/>
            <person name="Nguyen T."/>
            <person name="Pegot-Espagnet P."/>
            <person name="Pouilly N."/>
            <person name="Raftis F."/>
            <person name="Sallet E."/>
            <person name="Schiex T."/>
            <person name="Thomas J."/>
            <person name="Vandecasteele C."/>
            <person name="Vares D."/>
            <person name="Vear F."/>
            <person name="Vautrin S."/>
            <person name="Crespi M."/>
            <person name="Mangin B."/>
            <person name="Burke J.M."/>
            <person name="Salse J."/>
            <person name="Munos S."/>
            <person name="Vincourt P."/>
            <person name="Rieseberg L.H."/>
            <person name="Langlade N.B."/>
        </authorList>
    </citation>
    <scope>NUCLEOTIDE SEQUENCE [LARGE SCALE GENOMIC DNA]</scope>
    <source>
        <strain evidence="11">cv. SF193</strain>
        <tissue evidence="9">Leaves</tissue>
    </source>
</reference>
<evidence type="ECO:0008006" key="12">
    <source>
        <dbReference type="Google" id="ProtNLM"/>
    </source>
</evidence>
<dbReference type="FunCoup" id="A0A251TNI9">
    <property type="interactions" value="585"/>
</dbReference>
<sequence length="406" mass="45983">MYRPARENPSFSSSLLDEIYRSIDERADHESIGYRETTREKHSSFFTNDYFQHDRDVKRQYHSGHGREVRDCLIENWMGKEVRSVVDFKRSSHRSGNSSSSSSDSSSGGGFSSSETESVYCVSSRPKPIRTSSNRHHEYTTSAKHTNMYQQQRYQFEQQHDSQTKQKHESKLVMKTKSRAMKIYGDLKKAKQPISPGGKLATFLNSIFTTTNTKNTKISTGCYDDSTQSKSASGSTCSSASSFSRSCLSKTPSSRGKQSNNKKRSVRFYPVSVIVGDDSQPCGHKSLYGDESNTHAIKVVKNEEPRVYTNEKTRRIEEAARNLLRNYQKKVECEFDLITKTVKAENETDLNYEDDEDDDVGSNASSDLFELENFSAIGMENYGDELPVYETTVLDTSLALGNGFRM</sequence>
<keyword evidence="5" id="KW-1003">Cell membrane</keyword>
<evidence type="ECO:0000256" key="1">
    <source>
        <dbReference type="ARBA" id="ARBA00002281"/>
    </source>
</evidence>
<proteinExistence type="inferred from homology"/>
<keyword evidence="4" id="KW-0813">Transport</keyword>
<dbReference type="AlphaFoldDB" id="A0A251TNI9"/>
<dbReference type="PANTHER" id="PTHR33541:SF28">
    <property type="entry name" value="PROTEIN BIG GRAIN 1-LIKE A"/>
    <property type="match status" value="1"/>
</dbReference>
<dbReference type="Gramene" id="mRNA:HanXRQr2_Chr10g0459031">
    <property type="protein sequence ID" value="CDS:HanXRQr2_Chr10g0459031.1"/>
    <property type="gene ID" value="HanXRQr2_Chr10g0459031"/>
</dbReference>
<dbReference type="GO" id="GO:0009734">
    <property type="term" value="P:auxin-activated signaling pathway"/>
    <property type="evidence" value="ECO:0007669"/>
    <property type="project" value="UniProtKB-KW"/>
</dbReference>
<reference evidence="9" key="3">
    <citation type="submission" date="2020-06" db="EMBL/GenBank/DDBJ databases">
        <title>Helianthus annuus Genome sequencing and assembly Release 2.</title>
        <authorList>
            <person name="Gouzy J."/>
            <person name="Langlade N."/>
            <person name="Munos S."/>
        </authorList>
    </citation>
    <scope>NUCLEOTIDE SEQUENCE</scope>
    <source>
        <tissue evidence="9">Leaves</tissue>
    </source>
</reference>
<dbReference type="EMBL" id="CM007899">
    <property type="protein sequence ID" value="OTG12695.1"/>
    <property type="molecule type" value="Genomic_DNA"/>
</dbReference>
<evidence type="ECO:0000256" key="4">
    <source>
        <dbReference type="ARBA" id="ARBA00022448"/>
    </source>
</evidence>
<comment type="similarity">
    <text evidence="3">Belongs to the BIG GRAIN 1 (BG1) plant protein family.</text>
</comment>
<feature type="compositionally biased region" description="Low complexity" evidence="8">
    <location>
        <begin position="94"/>
        <end position="106"/>
    </location>
</feature>
<evidence type="ECO:0000256" key="3">
    <source>
        <dbReference type="ARBA" id="ARBA00010067"/>
    </source>
</evidence>
<comment type="function">
    <text evidence="1">Involved in auxin transport. Regulator of the auxin signaling pathway.</text>
</comment>
<feature type="compositionally biased region" description="Low complexity" evidence="8">
    <location>
        <begin position="218"/>
        <end position="250"/>
    </location>
</feature>
<keyword evidence="11" id="KW-1185">Reference proteome</keyword>
<keyword evidence="6" id="KW-0472">Membrane</keyword>
<accession>A0A251TNI9</accession>
<dbReference type="InParanoid" id="A0A251TNI9"/>
<comment type="subcellular location">
    <subcellularLocation>
        <location evidence="2">Cell membrane</location>
    </subcellularLocation>
</comment>
<keyword evidence="7" id="KW-0927">Auxin signaling pathway</keyword>
<evidence type="ECO:0000256" key="5">
    <source>
        <dbReference type="ARBA" id="ARBA00022475"/>
    </source>
</evidence>
<dbReference type="EMBL" id="MNCJ02000325">
    <property type="protein sequence ID" value="KAF5787990.1"/>
    <property type="molecule type" value="Genomic_DNA"/>
</dbReference>
<dbReference type="Proteomes" id="UP000215914">
    <property type="component" value="Chromosome 10"/>
</dbReference>
<dbReference type="PANTHER" id="PTHR33541">
    <property type="entry name" value="PROTEIN BIG GRAIN 1-LIKE A-RELATED"/>
    <property type="match status" value="1"/>
</dbReference>
<evidence type="ECO:0000313" key="10">
    <source>
        <dbReference type="EMBL" id="OTG12695.1"/>
    </source>
</evidence>
<dbReference type="InterPro" id="IPR039621">
    <property type="entry name" value="BG1-like"/>
</dbReference>
<feature type="region of interest" description="Disordered" evidence="8">
    <location>
        <begin position="218"/>
        <end position="263"/>
    </location>
</feature>